<accession>A0A516KRD1</accession>
<dbReference type="KEGG" id="vg:65121687"/>
<proteinExistence type="predicted"/>
<sequence>MTAQEWQDHIATEICVLAHDAKLGTAHEQHEGWRFELDTSHQFEDRAPIRVLTCGCGAVLVNQTREPNLSTSTVPEPAICGDTYWPSHFAGRPYVCSKDPGHSGDHIDGRTPEIRWHTTTRRGRGA</sequence>
<name>A0A516KRD1_9CAUD</name>
<organism evidence="1 2">
    <name type="scientific">Gordonia phage JuJu</name>
    <dbReference type="NCBI Taxonomy" id="2590929"/>
    <lineage>
        <taxon>Viruses</taxon>
        <taxon>Duplodnaviria</taxon>
        <taxon>Heunggongvirae</taxon>
        <taxon>Uroviricota</taxon>
        <taxon>Caudoviricetes</taxon>
        <taxon>Jujuvirus</taxon>
        <taxon>Jujuvirus juju</taxon>
    </lineage>
</organism>
<evidence type="ECO:0000313" key="1">
    <source>
        <dbReference type="EMBL" id="QDP44203.1"/>
    </source>
</evidence>
<evidence type="ECO:0000313" key="2">
    <source>
        <dbReference type="Proteomes" id="UP000317704"/>
    </source>
</evidence>
<reference evidence="1 2" key="1">
    <citation type="submission" date="2019-06" db="EMBL/GenBank/DDBJ databases">
        <authorList>
            <person name="English H.B."/>
            <person name="Fox B.C."/>
            <person name="Houston B.M."/>
            <person name="Koller H.E."/>
            <person name="Salsman M.A."/>
            <person name="Teasley B.R."/>
            <person name="Vandoros E."/>
            <person name="Korey C.A."/>
            <person name="Tolsma S."/>
            <person name="Caruso S.M."/>
            <person name="Garlena R.A."/>
            <person name="Russell D.A."/>
            <person name="Pope W.H."/>
            <person name="Jacobs-Se D."/>
            <person name="Hatfull G.F."/>
        </authorList>
    </citation>
    <scope>NUCLEOTIDE SEQUENCE [LARGE SCALE GENOMIC DNA]</scope>
</reference>
<dbReference type="Proteomes" id="UP000317704">
    <property type="component" value="Segment"/>
</dbReference>
<dbReference type="EMBL" id="MN062704">
    <property type="protein sequence ID" value="QDP44203.1"/>
    <property type="molecule type" value="Genomic_DNA"/>
</dbReference>
<protein>
    <submittedName>
        <fullName evidence="1">Uncharacterized protein</fullName>
    </submittedName>
</protein>
<keyword evidence="2" id="KW-1185">Reference proteome</keyword>
<gene>
    <name evidence="1" type="primary">87</name>
    <name evidence="1" type="ORF">SEA_JUJU_87</name>
</gene>
<dbReference type="GeneID" id="65121687"/>
<dbReference type="RefSeq" id="YP_010103788.1">
    <property type="nucleotide sequence ID" value="NC_055811.1"/>
</dbReference>